<dbReference type="EMBL" id="AB811604">
    <property type="protein sequence ID" value="BAQ00706.1"/>
    <property type="molecule type" value="Genomic_DNA"/>
</dbReference>
<evidence type="ECO:0000256" key="1">
    <source>
        <dbReference type="ARBA" id="ARBA00006739"/>
    </source>
</evidence>
<keyword evidence="3 6" id="KW-0808">Transferase</keyword>
<dbReference type="AlphaFoldDB" id="A0A0A8J398"/>
<dbReference type="PANTHER" id="PTHR43179:SF12">
    <property type="entry name" value="GALACTOFURANOSYLTRANSFERASE GLFT2"/>
    <property type="match status" value="1"/>
</dbReference>
<evidence type="ECO:0000313" key="5">
    <source>
        <dbReference type="EMBL" id="AKM71186.1"/>
    </source>
</evidence>
<accession>A0A0A8J398</accession>
<dbReference type="Pfam" id="PF00535">
    <property type="entry name" value="Glycos_transf_2"/>
    <property type="match status" value="1"/>
</dbReference>
<sequence>MSKIAVLIVTYNPVLSVLDDLIGKIKKAKYNLEIFLVDNASENANILKAKFKDEPNILFLDENLGLAGAQNVGLKKILRTDCEAVLFFDQDTSPTDVFFTNLIESMSKLALQGEKIGAIGPVFYDSRTGTKYPFILLKRIRAKKVFPTGNVPLKVSFLINSGMLVPVSTLKDVGLMKEELFIDYVDIEWCLRAASKKFNFYAIPDATMSHALGDERKSILGREISIHSPLRRYYLARNSIYMLRLPYVPLGYKIREILFSLLRTAIFISTVNNKKVYVDFILKGWSDGIKKNYGKYVGIK</sequence>
<evidence type="ECO:0000313" key="6">
    <source>
        <dbReference type="EMBL" id="BAQ00706.1"/>
    </source>
</evidence>
<dbReference type="PANTHER" id="PTHR43179">
    <property type="entry name" value="RHAMNOSYLTRANSFERASE WBBL"/>
    <property type="match status" value="1"/>
</dbReference>
<dbReference type="Gene3D" id="3.90.550.10">
    <property type="entry name" value="Spore Coat Polysaccharide Biosynthesis Protein SpsA, Chain A"/>
    <property type="match status" value="1"/>
</dbReference>
<evidence type="ECO:0000259" key="4">
    <source>
        <dbReference type="Pfam" id="PF00535"/>
    </source>
</evidence>
<feature type="domain" description="Glycosyltransferase 2-like" evidence="4">
    <location>
        <begin position="6"/>
        <end position="134"/>
    </location>
</feature>
<protein>
    <submittedName>
        <fullName evidence="5">Glycosyltransferase family 2</fullName>
    </submittedName>
    <submittedName>
        <fullName evidence="6">Putative glycosyltransferase</fullName>
    </submittedName>
</protein>
<reference evidence="6" key="1">
    <citation type="journal article" date="2014" name="DNA Res.">
        <title>A complete view of the genetic diversity of the Escherichia coli O-antigen biosynthesis gene cluster.</title>
        <authorList>
            <person name="Iguchi A."/>
            <person name="Iyoda S."/>
            <person name="Kikuchi T."/>
            <person name="Ogura Y."/>
            <person name="Katsura K."/>
            <person name="Ohnishi M."/>
            <person name="Hayashi T."/>
            <person name="Thomson N.R."/>
        </authorList>
    </citation>
    <scope>NUCLEOTIDE SEQUENCE</scope>
    <source>
        <strain evidence="6">F8188-41</strain>
    </source>
</reference>
<organism evidence="6">
    <name type="scientific">Escherichia coli</name>
    <dbReference type="NCBI Taxonomy" id="562"/>
    <lineage>
        <taxon>Bacteria</taxon>
        <taxon>Pseudomonadati</taxon>
        <taxon>Pseudomonadota</taxon>
        <taxon>Gammaproteobacteria</taxon>
        <taxon>Enterobacterales</taxon>
        <taxon>Enterobacteriaceae</taxon>
        <taxon>Escherichia</taxon>
    </lineage>
</organism>
<proteinExistence type="inferred from homology"/>
<dbReference type="SUPFAM" id="SSF53448">
    <property type="entry name" value="Nucleotide-diphospho-sugar transferases"/>
    <property type="match status" value="1"/>
</dbReference>
<name>A0A0A8J398_ECOLX</name>
<dbReference type="InterPro" id="IPR006446">
    <property type="entry name" value="RhaTrfase"/>
</dbReference>
<dbReference type="EMBL" id="KP835691">
    <property type="protein sequence ID" value="AKM71186.1"/>
    <property type="molecule type" value="Genomic_DNA"/>
</dbReference>
<keyword evidence="2" id="KW-0328">Glycosyltransferase</keyword>
<evidence type="ECO:0000256" key="2">
    <source>
        <dbReference type="ARBA" id="ARBA00022676"/>
    </source>
</evidence>
<dbReference type="InterPro" id="IPR001173">
    <property type="entry name" value="Glyco_trans_2-like"/>
</dbReference>
<reference evidence="5" key="2">
    <citation type="journal article" date="2016" name="PLoS ONE">
        <title>Comparison of O-Antigen Gene Clusters of All O-Serogroups of Escherichia coli and Proposal for Adopting a New Nomenclature for O-Typing.</title>
        <authorList>
            <person name="DebRoy C."/>
            <person name="Fratamico P.M."/>
            <person name="Yan X."/>
            <person name="Baranzoni G."/>
            <person name="Liu Y."/>
            <person name="Needleman D.S."/>
            <person name="Tebbs R."/>
            <person name="O'Connell C.D."/>
            <person name="Allred A."/>
            <person name="Swimley M."/>
            <person name="Mwangi M."/>
            <person name="Kapur V."/>
            <person name="Raygoza Garay J.A."/>
            <person name="Roberts E.L."/>
            <person name="Katani R."/>
        </authorList>
    </citation>
    <scope>NUCLEOTIDE SEQUENCE</scope>
    <source>
        <strain evidence="5">8547</strain>
    </source>
</reference>
<dbReference type="NCBIfam" id="TIGR01556">
    <property type="entry name" value="rhamnosyltran"/>
    <property type="match status" value="1"/>
</dbReference>
<dbReference type="GO" id="GO:0016757">
    <property type="term" value="F:glycosyltransferase activity"/>
    <property type="evidence" value="ECO:0007669"/>
    <property type="project" value="UniProtKB-KW"/>
</dbReference>
<evidence type="ECO:0000256" key="3">
    <source>
        <dbReference type="ARBA" id="ARBA00022679"/>
    </source>
</evidence>
<dbReference type="InterPro" id="IPR029044">
    <property type="entry name" value="Nucleotide-diphossugar_trans"/>
</dbReference>
<dbReference type="CDD" id="cd02526">
    <property type="entry name" value="GT2_RfbF_like"/>
    <property type="match status" value="1"/>
</dbReference>
<comment type="similarity">
    <text evidence="1">Belongs to the glycosyltransferase 2 family.</text>
</comment>
<dbReference type="RefSeq" id="WP_097732460.1">
    <property type="nucleotide sequence ID" value="NZ_NNZM01000002.1"/>
</dbReference>